<organism evidence="1">
    <name type="scientific">viral metagenome</name>
    <dbReference type="NCBI Taxonomy" id="1070528"/>
    <lineage>
        <taxon>unclassified sequences</taxon>
        <taxon>metagenomes</taxon>
        <taxon>organismal metagenomes</taxon>
    </lineage>
</organism>
<accession>A0A6C0BJC4</accession>
<reference evidence="1" key="1">
    <citation type="journal article" date="2020" name="Nature">
        <title>Giant virus diversity and host interactions through global metagenomics.</title>
        <authorList>
            <person name="Schulz F."/>
            <person name="Roux S."/>
            <person name="Paez-Espino D."/>
            <person name="Jungbluth S."/>
            <person name="Walsh D.A."/>
            <person name="Denef V.J."/>
            <person name="McMahon K.D."/>
            <person name="Konstantinidis K.T."/>
            <person name="Eloe-Fadrosh E.A."/>
            <person name="Kyrpides N.C."/>
            <person name="Woyke T."/>
        </authorList>
    </citation>
    <scope>NUCLEOTIDE SEQUENCE</scope>
    <source>
        <strain evidence="1">GVMAG-M-3300013285-6</strain>
    </source>
</reference>
<dbReference type="AlphaFoldDB" id="A0A6C0BJC4"/>
<sequence length="194" mass="22033">MSRESQVVIPKLEPKNLFEKRVRRDTARLKAYNQILEQIHHRIYTSSQLPGNPSYVMYTVPPFILGVPYIDLEDCIVYLVHILRGNQFEVRFTYPNLLYISWKHYESEYTAHRNPIVKAMMPPQPPANTSKKGGGKSRISFQIPEAVAAPTTARSAVDYQPPPSFISDIQRPQRVVPSGASGAGNIVADLWNIR</sequence>
<dbReference type="EMBL" id="MN739170">
    <property type="protein sequence ID" value="QHS92160.1"/>
    <property type="molecule type" value="Genomic_DNA"/>
</dbReference>
<dbReference type="InterPro" id="IPR043977">
    <property type="entry name" value="DUF5759"/>
</dbReference>
<dbReference type="Pfam" id="PF19063">
    <property type="entry name" value="DUF5759"/>
    <property type="match status" value="1"/>
</dbReference>
<proteinExistence type="predicted"/>
<evidence type="ECO:0000313" key="1">
    <source>
        <dbReference type="EMBL" id="QHS92160.1"/>
    </source>
</evidence>
<protein>
    <submittedName>
        <fullName evidence="1">Uncharacterized protein</fullName>
    </submittedName>
</protein>
<name>A0A6C0BJC4_9ZZZZ</name>